<feature type="transmembrane region" description="Helical" evidence="5">
    <location>
        <begin position="14"/>
        <end position="30"/>
    </location>
</feature>
<feature type="transmembrane region" description="Helical" evidence="5">
    <location>
        <begin position="42"/>
        <end position="63"/>
    </location>
</feature>
<name>A0A7C3RCD4_ARCFL</name>
<feature type="transmembrane region" description="Helical" evidence="5">
    <location>
        <begin position="69"/>
        <end position="94"/>
    </location>
</feature>
<gene>
    <name evidence="6" type="ORF">ENW66_01615</name>
</gene>
<evidence type="ECO:0000313" key="6">
    <source>
        <dbReference type="EMBL" id="HFW31641.1"/>
    </source>
</evidence>
<comment type="subcellular location">
    <subcellularLocation>
        <location evidence="1">Membrane</location>
        <topology evidence="1">Multi-pass membrane protein</topology>
    </subcellularLocation>
</comment>
<dbReference type="EMBL" id="DTLB01000007">
    <property type="protein sequence ID" value="HFW31641.1"/>
    <property type="molecule type" value="Genomic_DNA"/>
</dbReference>
<keyword evidence="3 5" id="KW-1133">Transmembrane helix</keyword>
<dbReference type="Pfam" id="PF09685">
    <property type="entry name" value="MamF_MmsF"/>
    <property type="match status" value="1"/>
</dbReference>
<evidence type="ECO:0008006" key="7">
    <source>
        <dbReference type="Google" id="ProtNLM"/>
    </source>
</evidence>
<dbReference type="InterPro" id="IPR019109">
    <property type="entry name" value="MamF_MmsF"/>
</dbReference>
<dbReference type="AlphaFoldDB" id="A0A7C3RCD4"/>
<evidence type="ECO:0000256" key="1">
    <source>
        <dbReference type="ARBA" id="ARBA00004141"/>
    </source>
</evidence>
<reference evidence="6" key="1">
    <citation type="journal article" date="2020" name="mSystems">
        <title>Genome- and Community-Level Interaction Insights into Carbon Utilization and Element Cycling Functions of Hydrothermarchaeota in Hydrothermal Sediment.</title>
        <authorList>
            <person name="Zhou Z."/>
            <person name="Liu Y."/>
            <person name="Xu W."/>
            <person name="Pan J."/>
            <person name="Luo Z.H."/>
            <person name="Li M."/>
        </authorList>
    </citation>
    <scope>NUCLEOTIDE SEQUENCE [LARGE SCALE GENOMIC DNA]</scope>
    <source>
        <strain evidence="6">SpSt-87</strain>
    </source>
</reference>
<evidence type="ECO:0000256" key="2">
    <source>
        <dbReference type="ARBA" id="ARBA00022692"/>
    </source>
</evidence>
<keyword evidence="2 5" id="KW-0812">Transmembrane</keyword>
<keyword evidence="4 5" id="KW-0472">Membrane</keyword>
<comment type="caution">
    <text evidence="6">The sequence shown here is derived from an EMBL/GenBank/DDBJ whole genome shotgun (WGS) entry which is preliminary data.</text>
</comment>
<dbReference type="PANTHER" id="PTHR36460:SF1">
    <property type="entry name" value="UPF0132 DOMAIN PROTEIN (AFU_ORTHOLOGUE AFUA_3G10255)"/>
    <property type="match status" value="1"/>
</dbReference>
<evidence type="ECO:0000256" key="4">
    <source>
        <dbReference type="ARBA" id="ARBA00023136"/>
    </source>
</evidence>
<proteinExistence type="predicted"/>
<dbReference type="GO" id="GO:0016020">
    <property type="term" value="C:membrane"/>
    <property type="evidence" value="ECO:0007669"/>
    <property type="project" value="UniProtKB-SubCell"/>
</dbReference>
<evidence type="ECO:0000256" key="5">
    <source>
        <dbReference type="SAM" id="Phobius"/>
    </source>
</evidence>
<evidence type="ECO:0000256" key="3">
    <source>
        <dbReference type="ARBA" id="ARBA00022989"/>
    </source>
</evidence>
<dbReference type="PANTHER" id="PTHR36460">
    <property type="entry name" value="UPF0132 DOMAIN PROTEIN (AFU_ORTHOLOGUE AFUA_3G10255)"/>
    <property type="match status" value="1"/>
</dbReference>
<protein>
    <recommendedName>
        <fullName evidence="7">DUF4870 domain-containing protein</fullName>
    </recommendedName>
</protein>
<organism evidence="6">
    <name type="scientific">Archaeoglobus fulgidus</name>
    <dbReference type="NCBI Taxonomy" id="2234"/>
    <lineage>
        <taxon>Archaea</taxon>
        <taxon>Methanobacteriati</taxon>
        <taxon>Methanobacteriota</taxon>
        <taxon>Archaeoglobi</taxon>
        <taxon>Archaeoglobales</taxon>
        <taxon>Archaeoglobaceae</taxon>
        <taxon>Archaeoglobus</taxon>
    </lineage>
</organism>
<accession>A0A7C3RCD4</accession>
<sequence>MATSVGLDENLEGALAYLLGFVTGIVFLIIEKESKFVRFHAMQSTITFAGFWILSMILSYALIPVVGFGLFFLFSGIVMLINIAALITWLICMYKAYRGEWFKLPIVGDIAEQQIRG</sequence>